<accession>A0A1I6K8L6</accession>
<organism evidence="1 2">
    <name type="scientific">Anaeromicropila populeti</name>
    <dbReference type="NCBI Taxonomy" id="37658"/>
    <lineage>
        <taxon>Bacteria</taxon>
        <taxon>Bacillati</taxon>
        <taxon>Bacillota</taxon>
        <taxon>Clostridia</taxon>
        <taxon>Lachnospirales</taxon>
        <taxon>Lachnospiraceae</taxon>
        <taxon>Anaeromicropila</taxon>
    </lineage>
</organism>
<dbReference type="AlphaFoldDB" id="A0A1I6K8L6"/>
<keyword evidence="2" id="KW-1185">Reference proteome</keyword>
<proteinExistence type="predicted"/>
<dbReference type="EMBL" id="FOYZ01000008">
    <property type="protein sequence ID" value="SFR87210.1"/>
    <property type="molecule type" value="Genomic_DNA"/>
</dbReference>
<gene>
    <name evidence="1" type="ORF">SAMN05661086_02257</name>
</gene>
<protein>
    <submittedName>
        <fullName evidence="1">Uncharacterized protein</fullName>
    </submittedName>
</protein>
<dbReference type="OrthoDB" id="249246at2"/>
<evidence type="ECO:0000313" key="1">
    <source>
        <dbReference type="EMBL" id="SFR87210.1"/>
    </source>
</evidence>
<dbReference type="RefSeq" id="WP_092560806.1">
    <property type="nucleotide sequence ID" value="NZ_FOYZ01000008.1"/>
</dbReference>
<reference evidence="1 2" key="1">
    <citation type="submission" date="2016-10" db="EMBL/GenBank/DDBJ databases">
        <authorList>
            <person name="de Groot N.N."/>
        </authorList>
    </citation>
    <scope>NUCLEOTIDE SEQUENCE [LARGE SCALE GENOMIC DNA]</scope>
    <source>
        <strain evidence="1 2">743A</strain>
    </source>
</reference>
<evidence type="ECO:0000313" key="2">
    <source>
        <dbReference type="Proteomes" id="UP000199659"/>
    </source>
</evidence>
<name>A0A1I6K8L6_9FIRM</name>
<dbReference type="Proteomes" id="UP000199659">
    <property type="component" value="Unassembled WGS sequence"/>
</dbReference>
<sequence>MGEADEVIISSLNEYKKGSYGDLETGFLIKEEFFEFKRYYFFDKKMSVMLPDKFEDLPELLVKLKYPSEQRPKIIKSNKEGGINFTFNYLEEVSIPEEEVKYITDAMKNGIKNINPAVVLGEEDIIDVDKTKLSWFEFQSHAFDGVLYNIMYCIPIQGKMMHGVFNCLIQEKDAWKPVVMQVIGSIMDETKVE</sequence>
<dbReference type="STRING" id="37658.SAMN05661086_02257"/>